<name>A0ABZ2M312_9BACT</name>
<dbReference type="Proteomes" id="UP001370348">
    <property type="component" value="Chromosome"/>
</dbReference>
<evidence type="ECO:0000313" key="2">
    <source>
        <dbReference type="EMBL" id="WXB16426.1"/>
    </source>
</evidence>
<dbReference type="CDD" id="cd02440">
    <property type="entry name" value="AdoMet_MTases"/>
    <property type="match status" value="1"/>
</dbReference>
<dbReference type="InterPro" id="IPR029063">
    <property type="entry name" value="SAM-dependent_MTases_sf"/>
</dbReference>
<protein>
    <submittedName>
        <fullName evidence="2">Class I SAM-dependent methyltransferase</fullName>
    </submittedName>
</protein>
<keyword evidence="2" id="KW-0489">Methyltransferase</keyword>
<keyword evidence="2" id="KW-0808">Transferase</keyword>
<dbReference type="PANTHER" id="PTHR43464:SF92">
    <property type="entry name" value="SLR1071 PROTEIN"/>
    <property type="match status" value="1"/>
</dbReference>
<dbReference type="PANTHER" id="PTHR43464">
    <property type="entry name" value="METHYLTRANSFERASE"/>
    <property type="match status" value="1"/>
</dbReference>
<proteinExistence type="predicted"/>
<accession>A0ABZ2M312</accession>
<evidence type="ECO:0000313" key="3">
    <source>
        <dbReference type="Proteomes" id="UP001370348"/>
    </source>
</evidence>
<gene>
    <name evidence="2" type="ORF">LZC94_03915</name>
</gene>
<dbReference type="SUPFAM" id="SSF53335">
    <property type="entry name" value="S-adenosyl-L-methionine-dependent methyltransferases"/>
    <property type="match status" value="1"/>
</dbReference>
<feature type="domain" description="Methyltransferase" evidence="1">
    <location>
        <begin position="39"/>
        <end position="115"/>
    </location>
</feature>
<dbReference type="Pfam" id="PF13649">
    <property type="entry name" value="Methyltransf_25"/>
    <property type="match status" value="1"/>
</dbReference>
<evidence type="ECO:0000259" key="1">
    <source>
        <dbReference type="Pfam" id="PF13649"/>
    </source>
</evidence>
<dbReference type="GO" id="GO:0008168">
    <property type="term" value="F:methyltransferase activity"/>
    <property type="evidence" value="ECO:0007669"/>
    <property type="project" value="UniProtKB-KW"/>
</dbReference>
<dbReference type="Gene3D" id="3.40.50.150">
    <property type="entry name" value="Vaccinia Virus protein VP39"/>
    <property type="match status" value="1"/>
</dbReference>
<dbReference type="RefSeq" id="WP_394826053.1">
    <property type="nucleotide sequence ID" value="NZ_CP089984.1"/>
</dbReference>
<dbReference type="EMBL" id="CP089984">
    <property type="protein sequence ID" value="WXB16426.1"/>
    <property type="molecule type" value="Genomic_DNA"/>
</dbReference>
<dbReference type="GO" id="GO:0032259">
    <property type="term" value="P:methylation"/>
    <property type="evidence" value="ECO:0007669"/>
    <property type="project" value="UniProtKB-KW"/>
</dbReference>
<sequence length="753" mass="82780">MNPSRGNREAYERYLKGMDASMRQKVALTAAHLLCTGKVADMGMGSGAGSHALAALYPMLAVAGVDLDPTMVEMARERFRLPNLEFLQGDIAARIFPARTLDGIFDSSVLHHVTTFGGYEHARAAACLANQADALKDHGVLVVRDFLAPNGGDDAVLLDLRADDGDDGADDPRSCSTARLFERFAREFRALHASPGFALETVASGDATSGTAPSGGAISAGWRRFRTTWRLATEFVLRKDYRTDWESEVKEEYTYFTQAEFEQLFARLGLRVLASTPIRNPWIVRHRFRGQFSARNGRGEPLEWPATNYIIAGEKVRPGEGVRFRETGSASALGFLRMDYYRSLRDGTVYDLVRRPYTSVDVVPYFELGGDVFVLARMSYPRPILCANAKSLALDESTPPHYVTEPLKVLQTDKPLGQTVEEKLFERANIPGARIRGFRAAGTYYPSPGGTQEEVRSVLVEVEPVFVEEDISRASGFSTSGRVRALEAEQVLRSAQVGGLPDARLELNVYDLLAQLGRAPGPWIGESIELSGRLEGVRTTHLGELAQRPSRRMFARTDRAASTEFLALHTGRFAELDAAGDVLTEASLEYVVPERLGTNTITCALLARIDGDIFMAADDDDLPAAQCFLGNSNLLVTPAWRIPKSIGTMGRARAWIAEQLAREYDVTLGETWELGGSYHPSAGISPEVAFLIAVEVLRQGDRGRPLHWFPLREVASHLEILRDGHLRIAALRAAHALGQYAQSIPAMRRSAPP</sequence>
<organism evidence="2 3">
    <name type="scientific">Pendulispora albinea</name>
    <dbReference type="NCBI Taxonomy" id="2741071"/>
    <lineage>
        <taxon>Bacteria</taxon>
        <taxon>Pseudomonadati</taxon>
        <taxon>Myxococcota</taxon>
        <taxon>Myxococcia</taxon>
        <taxon>Myxococcales</taxon>
        <taxon>Sorangiineae</taxon>
        <taxon>Pendulisporaceae</taxon>
        <taxon>Pendulispora</taxon>
    </lineage>
</organism>
<dbReference type="InterPro" id="IPR041698">
    <property type="entry name" value="Methyltransf_25"/>
</dbReference>
<keyword evidence="3" id="KW-1185">Reference proteome</keyword>
<reference evidence="2 3" key="1">
    <citation type="submission" date="2021-12" db="EMBL/GenBank/DDBJ databases">
        <title>Discovery of the Pendulisporaceae a myxobacterial family with distinct sporulation behavior and unique specialized metabolism.</title>
        <authorList>
            <person name="Garcia R."/>
            <person name="Popoff A."/>
            <person name="Bader C.D."/>
            <person name="Loehr J."/>
            <person name="Walesch S."/>
            <person name="Walt C."/>
            <person name="Boldt J."/>
            <person name="Bunk B."/>
            <person name="Haeckl F.J.F.P.J."/>
            <person name="Gunesch A.P."/>
            <person name="Birkelbach J."/>
            <person name="Nuebel U."/>
            <person name="Pietschmann T."/>
            <person name="Bach T."/>
            <person name="Mueller R."/>
        </authorList>
    </citation>
    <scope>NUCLEOTIDE SEQUENCE [LARGE SCALE GENOMIC DNA]</scope>
    <source>
        <strain evidence="2 3">MSr11954</strain>
    </source>
</reference>